<sequence length="372" mass="41466">MIRKLITLFIFTVFVWLIWSFSGRNTPLEEGESYLSVVEEINPSDSLKRNILGIQPYMVATDYFDQIIYKEKIRQYLVAANAKAFIGNNTLIIYPENIGTWLVLIGEKHRLAAKKSLKEMMKTLAMSNAFDFFLGYLKTGNEANKESSAIFRMKAKTMLAAYYKTFSELSAESKTYIIAGSIVLPSPRVVDGNIYLELDGPLYNASFLFGPEGKVLGDPILRPFPNSELAKDSQITQVFELPFGKTSVSICSNEWHKKPHASNENYEQASDFISTFCTGEHAMTTTQDGASLVNNTEQQDSQDIGRLTSYDSNQAKSQTTAPANKIATVGLEVFLHGELWDLKPTGKVQAMLNSQVLPVTPAVKGGVWSLNF</sequence>
<dbReference type="OrthoDB" id="9811121at2"/>
<dbReference type="InterPro" id="IPR036526">
    <property type="entry name" value="C-N_Hydrolase_sf"/>
</dbReference>
<evidence type="ECO:0000313" key="2">
    <source>
        <dbReference type="Proteomes" id="UP000248882"/>
    </source>
</evidence>
<dbReference type="Proteomes" id="UP000248882">
    <property type="component" value="Unassembled WGS sequence"/>
</dbReference>
<dbReference type="RefSeq" id="WP_111317010.1">
    <property type="nucleotide sequence ID" value="NZ_QKZT01000003.1"/>
</dbReference>
<keyword evidence="2" id="KW-1185">Reference proteome</keyword>
<dbReference type="SUPFAM" id="SSF56317">
    <property type="entry name" value="Carbon-nitrogen hydrolase"/>
    <property type="match status" value="1"/>
</dbReference>
<dbReference type="EMBL" id="QKZT01000003">
    <property type="protein sequence ID" value="PZX55704.1"/>
    <property type="molecule type" value="Genomic_DNA"/>
</dbReference>
<comment type="caution">
    <text evidence="1">The sequence shown here is derived from an EMBL/GenBank/DDBJ whole genome shotgun (WGS) entry which is preliminary data.</text>
</comment>
<dbReference type="Gene3D" id="3.60.110.10">
    <property type="entry name" value="Carbon-nitrogen hydrolase"/>
    <property type="match status" value="1"/>
</dbReference>
<organism evidence="1 2">
    <name type="scientific">Algoriphagus chordae</name>
    <dbReference type="NCBI Taxonomy" id="237019"/>
    <lineage>
        <taxon>Bacteria</taxon>
        <taxon>Pseudomonadati</taxon>
        <taxon>Bacteroidota</taxon>
        <taxon>Cytophagia</taxon>
        <taxon>Cytophagales</taxon>
        <taxon>Cyclobacteriaceae</taxon>
        <taxon>Algoriphagus</taxon>
    </lineage>
</organism>
<protein>
    <recommendedName>
        <fullName evidence="3">Carbon-nitrogen hydrolase</fullName>
    </recommendedName>
</protein>
<proteinExistence type="predicted"/>
<name>A0A2W7R5E9_9BACT</name>
<reference evidence="1 2" key="1">
    <citation type="submission" date="2018-06" db="EMBL/GenBank/DDBJ databases">
        <title>Genomic Encyclopedia of Archaeal and Bacterial Type Strains, Phase II (KMG-II): from individual species to whole genera.</title>
        <authorList>
            <person name="Goeker M."/>
        </authorList>
    </citation>
    <scope>NUCLEOTIDE SEQUENCE [LARGE SCALE GENOMIC DNA]</scope>
    <source>
        <strain evidence="1 2">DSM 19830</strain>
    </source>
</reference>
<evidence type="ECO:0000313" key="1">
    <source>
        <dbReference type="EMBL" id="PZX55704.1"/>
    </source>
</evidence>
<gene>
    <name evidence="1" type="ORF">LV85_00929</name>
</gene>
<accession>A0A2W7R5E9</accession>
<dbReference type="AlphaFoldDB" id="A0A2W7R5E9"/>
<evidence type="ECO:0008006" key="3">
    <source>
        <dbReference type="Google" id="ProtNLM"/>
    </source>
</evidence>